<keyword evidence="1" id="KW-0560">Oxidoreductase</keyword>
<dbReference type="KEGG" id="sphj:BSL82_10520"/>
<dbReference type="SUPFAM" id="SSF51679">
    <property type="entry name" value="Bacterial luciferase-like"/>
    <property type="match status" value="1"/>
</dbReference>
<dbReference type="CDD" id="cd01097">
    <property type="entry name" value="Tetrahydromethanopterin_reductase"/>
    <property type="match status" value="1"/>
</dbReference>
<dbReference type="Pfam" id="PF00296">
    <property type="entry name" value="Bac_luciferase"/>
    <property type="match status" value="1"/>
</dbReference>
<name>A0A1L3ZVU3_9SPHN</name>
<evidence type="ECO:0000313" key="3">
    <source>
        <dbReference type="EMBL" id="API59699.1"/>
    </source>
</evidence>
<evidence type="ECO:0000259" key="2">
    <source>
        <dbReference type="Pfam" id="PF00296"/>
    </source>
</evidence>
<accession>A0A1L3ZVU3</accession>
<feature type="domain" description="Luciferase-like" evidence="2">
    <location>
        <begin position="15"/>
        <end position="333"/>
    </location>
</feature>
<gene>
    <name evidence="3" type="ORF">BSL82_10520</name>
</gene>
<keyword evidence="4" id="KW-1185">Reference proteome</keyword>
<dbReference type="STRING" id="1921510.BSL82_10520"/>
<dbReference type="GO" id="GO:0016705">
    <property type="term" value="F:oxidoreductase activity, acting on paired donors, with incorporation or reduction of molecular oxygen"/>
    <property type="evidence" value="ECO:0007669"/>
    <property type="project" value="InterPro"/>
</dbReference>
<dbReference type="Gene3D" id="3.20.20.30">
    <property type="entry name" value="Luciferase-like domain"/>
    <property type="match status" value="1"/>
</dbReference>
<proteinExistence type="predicted"/>
<dbReference type="RefSeq" id="WP_072597470.1">
    <property type="nucleotide sequence ID" value="NZ_CP018221.1"/>
</dbReference>
<reference evidence="4" key="1">
    <citation type="submission" date="2016-11" db="EMBL/GenBank/DDBJ databases">
        <title>Complete Genome Sequence of alachlor-degrading Sphingomonas sp. strain JJ-A5.</title>
        <authorList>
            <person name="Lee H."/>
            <person name="Ka J.-O."/>
        </authorList>
    </citation>
    <scope>NUCLEOTIDE SEQUENCE [LARGE SCALE GENOMIC DNA]</scope>
    <source>
        <strain evidence="4">JJ-A5</strain>
    </source>
</reference>
<sequence length="362" mass="39617">MKFGVALCPEIGNWAIAKRLESLGFDKLWFGDSHMLWSDCYATMALAAANTDTIKLGTGMTNPGTRIAPVTAAAIATINQIAPGRVFLGIGTGHTSLRLMGQPPATVAEFTDYIRTVRRLLNGEAVDYVLAGRTTEIQFMHPPGAYADIKTRIPIYIAAHGPRMQHLAGELGNGWMVGGVTGEQAVENIGQVRAGAERSGRRLPDGFMMGNTIGLCLLRPGEILTSERVINHTGSLVTTALHLVYEIWEKSHRDDAVIPPFFMEIWSDYVARVENYSLPPSGRFRQIHEGHGTVLLEDERRFVTPDAIRGTCVVGTPDEVIGQLRDLAQIGFTDICLLPPADYLEEICSEFAELIMPTLQDV</sequence>
<organism evidence="3 4">
    <name type="scientific">Tardibacter chloracetimidivorans</name>
    <dbReference type="NCBI Taxonomy" id="1921510"/>
    <lineage>
        <taxon>Bacteria</taxon>
        <taxon>Pseudomonadati</taxon>
        <taxon>Pseudomonadota</taxon>
        <taxon>Alphaproteobacteria</taxon>
        <taxon>Sphingomonadales</taxon>
        <taxon>Sphingomonadaceae</taxon>
        <taxon>Tardibacter</taxon>
    </lineage>
</organism>
<evidence type="ECO:0000313" key="4">
    <source>
        <dbReference type="Proteomes" id="UP000182063"/>
    </source>
</evidence>
<evidence type="ECO:0000256" key="1">
    <source>
        <dbReference type="ARBA" id="ARBA00023002"/>
    </source>
</evidence>
<dbReference type="OrthoDB" id="9814695at2"/>
<dbReference type="EMBL" id="CP018221">
    <property type="protein sequence ID" value="API59699.1"/>
    <property type="molecule type" value="Genomic_DNA"/>
</dbReference>
<dbReference type="AlphaFoldDB" id="A0A1L3ZVU3"/>
<dbReference type="InterPro" id="IPR011251">
    <property type="entry name" value="Luciferase-like_dom"/>
</dbReference>
<dbReference type="InterPro" id="IPR036661">
    <property type="entry name" value="Luciferase-like_sf"/>
</dbReference>
<dbReference type="Proteomes" id="UP000182063">
    <property type="component" value="Chromosome"/>
</dbReference>
<dbReference type="PANTHER" id="PTHR43244:SF1">
    <property type="entry name" value="5,10-METHYLENETETRAHYDROMETHANOPTERIN REDUCTASE"/>
    <property type="match status" value="1"/>
</dbReference>
<protein>
    <recommendedName>
        <fullName evidence="2">Luciferase-like domain-containing protein</fullName>
    </recommendedName>
</protein>
<dbReference type="PANTHER" id="PTHR43244">
    <property type="match status" value="1"/>
</dbReference>
<dbReference type="InterPro" id="IPR050564">
    <property type="entry name" value="F420-G6PD/mer"/>
</dbReference>